<sequence length="274" mass="29240">MDSWARRRRDDTLVRIGFHQVGPAPLLGAIFARAAEGPARLRLEFRHVQPDEVAEALHSGEVDVVFAWGPRRIDGVRTQQLCEEERVLLVPADSELAGTRDGLARDGMARDGLSKDGLAWGGLSTDGLPSDGLSPDRLSPAGLSLDALADVPFLVPAASDPEFVRWALVEPRPGGKPAPRGPVVRDFDEALACVAVGLGVHLVPRSVAESVNHAGIVALPVRDIPPSSYLMFLPARVTSSVGTAFVELVLRVRAAQAASGTPVAGVRRRDERAR</sequence>
<evidence type="ECO:0000256" key="2">
    <source>
        <dbReference type="ARBA" id="ARBA00023015"/>
    </source>
</evidence>
<dbReference type="SUPFAM" id="SSF53850">
    <property type="entry name" value="Periplasmic binding protein-like II"/>
    <property type="match status" value="1"/>
</dbReference>
<evidence type="ECO:0000313" key="6">
    <source>
        <dbReference type="EMBL" id="MDX2914555.1"/>
    </source>
</evidence>
<organism evidence="6 7">
    <name type="scientific">Streptomyces griseiscabiei</name>
    <dbReference type="NCBI Taxonomy" id="2993540"/>
    <lineage>
        <taxon>Bacteria</taxon>
        <taxon>Bacillati</taxon>
        <taxon>Actinomycetota</taxon>
        <taxon>Actinomycetes</taxon>
        <taxon>Kitasatosporales</taxon>
        <taxon>Streptomycetaceae</taxon>
        <taxon>Streptomyces</taxon>
    </lineage>
</organism>
<dbReference type="InterPro" id="IPR005119">
    <property type="entry name" value="LysR_subst-bd"/>
</dbReference>
<name>A0ABU4LFJ2_9ACTN</name>
<proteinExistence type="inferred from homology"/>
<dbReference type="Pfam" id="PF03466">
    <property type="entry name" value="LysR_substrate"/>
    <property type="match status" value="2"/>
</dbReference>
<gene>
    <name evidence="6" type="ORF">PV517_38520</name>
</gene>
<dbReference type="Gene3D" id="3.40.190.10">
    <property type="entry name" value="Periplasmic binding protein-like II"/>
    <property type="match status" value="4"/>
</dbReference>
<keyword evidence="4" id="KW-0804">Transcription</keyword>
<evidence type="ECO:0000313" key="7">
    <source>
        <dbReference type="Proteomes" id="UP001271723"/>
    </source>
</evidence>
<dbReference type="Proteomes" id="UP001271723">
    <property type="component" value="Unassembled WGS sequence"/>
</dbReference>
<evidence type="ECO:0000256" key="4">
    <source>
        <dbReference type="ARBA" id="ARBA00023163"/>
    </source>
</evidence>
<protein>
    <submittedName>
        <fullName evidence="6">LysR family transcriptional regulator substrate-binding protein</fullName>
    </submittedName>
</protein>
<comment type="similarity">
    <text evidence="1">Belongs to the LysR transcriptional regulatory family.</text>
</comment>
<comment type="caution">
    <text evidence="6">The sequence shown here is derived from an EMBL/GenBank/DDBJ whole genome shotgun (WGS) entry which is preliminary data.</text>
</comment>
<dbReference type="CDD" id="cd05466">
    <property type="entry name" value="PBP2_LTTR_substrate"/>
    <property type="match status" value="1"/>
</dbReference>
<dbReference type="RefSeq" id="WP_256964762.1">
    <property type="nucleotide sequence ID" value="NZ_JAGJBZ010000001.1"/>
</dbReference>
<feature type="domain" description="LysR substrate-binding" evidence="5">
    <location>
        <begin position="12"/>
        <end position="101"/>
    </location>
</feature>
<evidence type="ECO:0000256" key="3">
    <source>
        <dbReference type="ARBA" id="ARBA00023125"/>
    </source>
</evidence>
<keyword evidence="7" id="KW-1185">Reference proteome</keyword>
<feature type="domain" description="LysR substrate-binding" evidence="5">
    <location>
        <begin position="141"/>
        <end position="251"/>
    </location>
</feature>
<evidence type="ECO:0000256" key="1">
    <source>
        <dbReference type="ARBA" id="ARBA00009437"/>
    </source>
</evidence>
<dbReference type="EMBL" id="JARAVY010000021">
    <property type="protein sequence ID" value="MDX2914555.1"/>
    <property type="molecule type" value="Genomic_DNA"/>
</dbReference>
<accession>A0ABU4LFJ2</accession>
<dbReference type="PANTHER" id="PTHR30346">
    <property type="entry name" value="TRANSCRIPTIONAL DUAL REGULATOR HCAR-RELATED"/>
    <property type="match status" value="1"/>
</dbReference>
<keyword evidence="2" id="KW-0805">Transcription regulation</keyword>
<keyword evidence="3" id="KW-0238">DNA-binding</keyword>
<dbReference type="PANTHER" id="PTHR30346:SF0">
    <property type="entry name" value="HCA OPERON TRANSCRIPTIONAL ACTIVATOR HCAR"/>
    <property type="match status" value="1"/>
</dbReference>
<evidence type="ECO:0000259" key="5">
    <source>
        <dbReference type="Pfam" id="PF03466"/>
    </source>
</evidence>
<reference evidence="6 7" key="1">
    <citation type="journal article" date="2023" name="Microb. Genom.">
        <title>Mesoterricola silvestris gen. nov., sp. nov., Mesoterricola sediminis sp. nov., Geothrix oryzae sp. nov., Geothrix edaphica sp. nov., Geothrix rubra sp. nov., and Geothrix limicola sp. nov., six novel members of Acidobacteriota isolated from soils.</title>
        <authorList>
            <person name="Weisberg A.J."/>
            <person name="Pearce E."/>
            <person name="Kramer C.G."/>
            <person name="Chang J.H."/>
            <person name="Clarke C.R."/>
        </authorList>
    </citation>
    <scope>NUCLEOTIDE SEQUENCE [LARGE SCALE GENOMIC DNA]</scope>
    <source>
        <strain evidence="6 7">NRRL_B-2795</strain>
    </source>
</reference>